<proteinExistence type="predicted"/>
<name>A0A6J7EAT1_9ZZZZ</name>
<accession>A0A6J7EAT1</accession>
<sequence length="68" mass="7023">MVKALEKRKGSVAAASATGMGRGARKSRPMTYALSGMMSEPTAVANFIAMAKGMTKLANTARKSGSTK</sequence>
<dbReference type="EMBL" id="CAFBLN010000073">
    <property type="protein sequence ID" value="CAB4877994.1"/>
    <property type="molecule type" value="Genomic_DNA"/>
</dbReference>
<evidence type="ECO:0000256" key="1">
    <source>
        <dbReference type="SAM" id="MobiDB-lite"/>
    </source>
</evidence>
<reference evidence="2" key="1">
    <citation type="submission" date="2020-05" db="EMBL/GenBank/DDBJ databases">
        <authorList>
            <person name="Chiriac C."/>
            <person name="Salcher M."/>
            <person name="Ghai R."/>
            <person name="Kavagutti S V."/>
        </authorList>
    </citation>
    <scope>NUCLEOTIDE SEQUENCE</scope>
</reference>
<organism evidence="2">
    <name type="scientific">freshwater metagenome</name>
    <dbReference type="NCBI Taxonomy" id="449393"/>
    <lineage>
        <taxon>unclassified sequences</taxon>
        <taxon>metagenomes</taxon>
        <taxon>ecological metagenomes</taxon>
    </lineage>
</organism>
<evidence type="ECO:0000313" key="2">
    <source>
        <dbReference type="EMBL" id="CAB4877994.1"/>
    </source>
</evidence>
<gene>
    <name evidence="2" type="ORF">UFOPK3381_01182</name>
</gene>
<feature type="region of interest" description="Disordered" evidence="1">
    <location>
        <begin position="1"/>
        <end position="26"/>
    </location>
</feature>
<protein>
    <submittedName>
        <fullName evidence="2">Unannotated protein</fullName>
    </submittedName>
</protein>
<dbReference type="AlphaFoldDB" id="A0A6J7EAT1"/>